<dbReference type="InterPro" id="IPR006108">
    <property type="entry name" value="3HC_DH_C"/>
</dbReference>
<dbReference type="GO" id="GO:0008691">
    <property type="term" value="F:3-hydroxybutyryl-CoA dehydrogenase activity"/>
    <property type="evidence" value="ECO:0007669"/>
    <property type="project" value="UniProtKB-EC"/>
</dbReference>
<proteinExistence type="predicted"/>
<protein>
    <submittedName>
        <fullName evidence="2">Putative 3-hydroxybutyryl-CoA dehydrogenase</fullName>
        <ecNumber evidence="2">1.1.1.157</ecNumber>
    </submittedName>
</protein>
<sequence>MLILVTGPAQMLAEFAERFGEPAEIHYHTVEALPEADLKKADAVLDLWLDSHPERIQQYQRLEGLTVFCNVPKSSLAGLVARWGRPSCTLVGINALSGFINRPLLELSLLEEGDLPRLKTVCAALGADYRLVQDRVGMVTPRVICQIINEAYYTLQEGTASRQDIDLGMQLGTNYPLGPFAWSQKIGIKHVYELLEALWQDTGDERYKICPLLKREYLLQEAAEPAQM</sequence>
<dbReference type="PANTHER" id="PTHR48075:SF5">
    <property type="entry name" value="3-HYDROXYBUTYRYL-COA DEHYDROGENASE"/>
    <property type="match status" value="1"/>
</dbReference>
<dbReference type="PANTHER" id="PTHR48075">
    <property type="entry name" value="3-HYDROXYACYL-COA DEHYDROGENASE FAMILY PROTEIN"/>
    <property type="match status" value="1"/>
</dbReference>
<dbReference type="InterPro" id="IPR008927">
    <property type="entry name" value="6-PGluconate_DH-like_C_sf"/>
</dbReference>
<dbReference type="AlphaFoldDB" id="M7N5J8"/>
<dbReference type="STRING" id="1279009.ADICEAN_02379"/>
<feature type="domain" description="3-hydroxyacyl-CoA dehydrogenase C-terminal" evidence="1">
    <location>
        <begin position="137"/>
        <end position="216"/>
    </location>
</feature>
<gene>
    <name evidence="2" type="primary">paaH_3</name>
    <name evidence="2" type="ORF">ADICEAN_02379</name>
</gene>
<keyword evidence="2" id="KW-0560">Oxidoreductase</keyword>
<dbReference type="SUPFAM" id="SSF48179">
    <property type="entry name" value="6-phosphogluconate dehydrogenase C-terminal domain-like"/>
    <property type="match status" value="1"/>
</dbReference>
<comment type="caution">
    <text evidence="2">The sequence shown here is derived from an EMBL/GenBank/DDBJ whole genome shotgun (WGS) entry which is preliminary data.</text>
</comment>
<name>M7N5J8_9BACT</name>
<accession>M7N5J8</accession>
<dbReference type="RefSeq" id="WP_009195770.1">
    <property type="nucleotide sequence ID" value="NZ_AODQ01000056.1"/>
</dbReference>
<dbReference type="eggNOG" id="COG1250">
    <property type="taxonomic scope" value="Bacteria"/>
</dbReference>
<evidence type="ECO:0000313" key="3">
    <source>
        <dbReference type="Proteomes" id="UP000011910"/>
    </source>
</evidence>
<evidence type="ECO:0000313" key="2">
    <source>
        <dbReference type="EMBL" id="EMR02506.1"/>
    </source>
</evidence>
<evidence type="ECO:0000259" key="1">
    <source>
        <dbReference type="Pfam" id="PF00725"/>
    </source>
</evidence>
<reference evidence="2 3" key="1">
    <citation type="journal article" date="2013" name="Genome Announc.">
        <title>Draft Genome Sequence of Cesiribacter andamanensis Strain AMV16T, Isolated from a Soil Sample from a Mud Volcano in the Andaman Islands, India.</title>
        <authorList>
            <person name="Shivaji S."/>
            <person name="Ara S."/>
            <person name="Begum Z."/>
            <person name="Srinivas T.N."/>
            <person name="Singh A."/>
            <person name="Kumar Pinnaka A."/>
        </authorList>
    </citation>
    <scope>NUCLEOTIDE SEQUENCE [LARGE SCALE GENOMIC DNA]</scope>
    <source>
        <strain evidence="2 3">AMV16</strain>
    </source>
</reference>
<dbReference type="Proteomes" id="UP000011910">
    <property type="component" value="Unassembled WGS sequence"/>
</dbReference>
<dbReference type="GO" id="GO:0006631">
    <property type="term" value="P:fatty acid metabolic process"/>
    <property type="evidence" value="ECO:0007669"/>
    <property type="project" value="InterPro"/>
</dbReference>
<dbReference type="Pfam" id="PF00725">
    <property type="entry name" value="3HCDH"/>
    <property type="match status" value="1"/>
</dbReference>
<dbReference type="Gene3D" id="1.10.1040.10">
    <property type="entry name" value="N-(1-d-carboxylethyl)-l-norvaline Dehydrogenase, domain 2"/>
    <property type="match status" value="1"/>
</dbReference>
<dbReference type="EC" id="1.1.1.157" evidence="2"/>
<organism evidence="2 3">
    <name type="scientific">Cesiribacter andamanensis AMV16</name>
    <dbReference type="NCBI Taxonomy" id="1279009"/>
    <lineage>
        <taxon>Bacteria</taxon>
        <taxon>Pseudomonadati</taxon>
        <taxon>Bacteroidota</taxon>
        <taxon>Cytophagia</taxon>
        <taxon>Cytophagales</taxon>
        <taxon>Cesiribacteraceae</taxon>
        <taxon>Cesiribacter</taxon>
    </lineage>
</organism>
<keyword evidence="3" id="KW-1185">Reference proteome</keyword>
<dbReference type="OrthoDB" id="2986269at2"/>
<dbReference type="EMBL" id="AODQ01000056">
    <property type="protein sequence ID" value="EMR02506.1"/>
    <property type="molecule type" value="Genomic_DNA"/>
</dbReference>
<dbReference type="InterPro" id="IPR013328">
    <property type="entry name" value="6PGD_dom2"/>
</dbReference>